<dbReference type="EMBL" id="JBHSKI010000001">
    <property type="protein sequence ID" value="MFC5170014.1"/>
    <property type="molecule type" value="Genomic_DNA"/>
</dbReference>
<feature type="transmembrane region" description="Helical" evidence="1">
    <location>
        <begin position="66"/>
        <end position="84"/>
    </location>
</feature>
<evidence type="ECO:0000313" key="3">
    <source>
        <dbReference type="Proteomes" id="UP001596208"/>
    </source>
</evidence>
<sequence length="161" mass="17390">MSISDAQLQQVKEELQRIQGNCLYNAQAYFEAAKSAELWGRLMVFLPASVTAITGVLVAVGAGKEFGALAAVAGAVAATASFLGNTKKAADFLASARSYTALRHKVHSELSFLRPEVDFDSARERAREFNHEYIRIAATDIPVPNKKFAKASKRIEQGAAT</sequence>
<evidence type="ECO:0008006" key="4">
    <source>
        <dbReference type="Google" id="ProtNLM"/>
    </source>
</evidence>
<keyword evidence="1" id="KW-0812">Transmembrane</keyword>
<comment type="caution">
    <text evidence="2">The sequence shown here is derived from an EMBL/GenBank/DDBJ whole genome shotgun (WGS) entry which is preliminary data.</text>
</comment>
<organism evidence="2 3">
    <name type="scientific">Streptomyces mutomycini</name>
    <dbReference type="NCBI Taxonomy" id="284036"/>
    <lineage>
        <taxon>Bacteria</taxon>
        <taxon>Bacillati</taxon>
        <taxon>Actinomycetota</taxon>
        <taxon>Actinomycetes</taxon>
        <taxon>Kitasatosporales</taxon>
        <taxon>Streptomycetaceae</taxon>
        <taxon>Streptomyces</taxon>
    </lineage>
</organism>
<keyword evidence="1" id="KW-1133">Transmembrane helix</keyword>
<keyword evidence="1" id="KW-0472">Membrane</keyword>
<protein>
    <recommendedName>
        <fullName evidence="4">SLATT domain-containing protein</fullName>
    </recommendedName>
</protein>
<feature type="transmembrane region" description="Helical" evidence="1">
    <location>
        <begin position="42"/>
        <end position="60"/>
    </location>
</feature>
<name>A0ABW0AYL0_9ACTN</name>
<accession>A0ABW0AYL0</accession>
<dbReference type="RefSeq" id="WP_381821933.1">
    <property type="nucleotide sequence ID" value="NZ_JBHSKI010000001.1"/>
</dbReference>
<reference evidence="3" key="1">
    <citation type="journal article" date="2019" name="Int. J. Syst. Evol. Microbiol.">
        <title>The Global Catalogue of Microorganisms (GCM) 10K type strain sequencing project: providing services to taxonomists for standard genome sequencing and annotation.</title>
        <authorList>
            <consortium name="The Broad Institute Genomics Platform"/>
            <consortium name="The Broad Institute Genome Sequencing Center for Infectious Disease"/>
            <person name="Wu L."/>
            <person name="Ma J."/>
        </authorList>
    </citation>
    <scope>NUCLEOTIDE SEQUENCE [LARGE SCALE GENOMIC DNA]</scope>
    <source>
        <strain evidence="3">CGMCC 4.1721</strain>
    </source>
</reference>
<proteinExistence type="predicted"/>
<dbReference type="Proteomes" id="UP001596208">
    <property type="component" value="Unassembled WGS sequence"/>
</dbReference>
<evidence type="ECO:0000256" key="1">
    <source>
        <dbReference type="SAM" id="Phobius"/>
    </source>
</evidence>
<evidence type="ECO:0000313" key="2">
    <source>
        <dbReference type="EMBL" id="MFC5170014.1"/>
    </source>
</evidence>
<gene>
    <name evidence="2" type="ORF">ACFPRK_05265</name>
</gene>
<keyword evidence="3" id="KW-1185">Reference proteome</keyword>